<keyword evidence="3 7" id="KW-0228">DNA excision</keyword>
<gene>
    <name evidence="7 11" type="primary">uvrC</name>
    <name evidence="11" type="ORF">GEAMG1_0409</name>
</gene>
<dbReference type="Pfam" id="PF22920">
    <property type="entry name" value="UvrC_RNaseH"/>
    <property type="match status" value="1"/>
</dbReference>
<protein>
    <recommendedName>
        <fullName evidence="7">UvrABC system protein C</fullName>
        <shortName evidence="7">Protein UvrC</shortName>
    </recommendedName>
    <alternativeName>
        <fullName evidence="7">Excinuclease ABC subunit C</fullName>
    </alternativeName>
</protein>
<evidence type="ECO:0000256" key="1">
    <source>
        <dbReference type="ARBA" id="ARBA00022490"/>
    </source>
</evidence>
<dbReference type="InterPro" id="IPR001162">
    <property type="entry name" value="UvrC_RNase_H_dom"/>
</dbReference>
<dbReference type="RefSeq" id="WP_305731182.1">
    <property type="nucleotide sequence ID" value="NZ_OW150024.1"/>
</dbReference>
<dbReference type="InterPro" id="IPR003583">
    <property type="entry name" value="Hlx-hairpin-Hlx_DNA-bd_motif"/>
</dbReference>
<evidence type="ECO:0000313" key="11">
    <source>
        <dbReference type="EMBL" id="CAH2030231.1"/>
    </source>
</evidence>
<keyword evidence="6 7" id="KW-0742">SOS response</keyword>
<dbReference type="InterPro" id="IPR038476">
    <property type="entry name" value="UvrC_RNase_H_dom_sf"/>
</dbReference>
<dbReference type="Gene3D" id="3.30.420.340">
    <property type="entry name" value="UvrC, RNAse H endonuclease domain"/>
    <property type="match status" value="1"/>
</dbReference>
<keyword evidence="4 7" id="KW-0267">Excision nuclease</keyword>
<feature type="domain" description="UvrC family homology region profile" evidence="10">
    <location>
        <begin position="250"/>
        <end position="472"/>
    </location>
</feature>
<dbReference type="EMBL" id="OW150024">
    <property type="protein sequence ID" value="CAH2030231.1"/>
    <property type="molecule type" value="Genomic_DNA"/>
</dbReference>
<dbReference type="CDD" id="cd10434">
    <property type="entry name" value="GIY-YIG_UvrC_Cho"/>
    <property type="match status" value="1"/>
</dbReference>
<dbReference type="PANTHER" id="PTHR30562:SF1">
    <property type="entry name" value="UVRABC SYSTEM PROTEIN C"/>
    <property type="match status" value="1"/>
</dbReference>
<comment type="subcellular location">
    <subcellularLocation>
        <location evidence="7">Cytoplasm</location>
    </subcellularLocation>
</comment>
<sequence length="611" mass="68365">MEMKQSIGRFPTQPGVYLMKDERGEILYVGKARNLRQRVRSYFGSTDGRPQVRFLMARVAEITFTVTDTEKEALLLENTLIKQHQPRYNLNLKDDKTYFSLRIDQRERFPRFTVVRKVVRDGARYFGPYASASAARDVLRQVQRMFPLRHYPLKICMNRPRPCLYHQIGQCGAPCHNLISAEEYASLVEGATLFLEGKSRDLVAGFRQRMKRAADELRYEEAARWRDLLTAVDMTLERQKVVTTGGDCDVLGMARDGERLAVALLFVRGGVLSGSTVLHGSGAMDDADALSAVIRRHYDGERAIPDELLLPLEPEDGAVLAEWLTELKGKSVRLSCPRRGTKAELVGLAVRNAQAALQEREVAESSVARTLEELQRKLLLPALPRRIECYDISTLQGAHSVGSGVAFRDGAPDRTAYRRYRIRGVAGQDDFAMLREVFARRFSPERIESWGVPDLVVVDGGIGQLNSTLAILEELGMAERFAVVSLAKSRVRGGGRDAAVERSEERVFLPGRRNPVRLRQDGAPLRLLAAIRDEAHRVAVGYHRILRERELLLSALRDIPGVGPRRERLLLRHFGSLEGVRRATPEELAAVEGIGPELAVTIAGACRTLPA</sequence>
<dbReference type="NCBIfam" id="TIGR00194">
    <property type="entry name" value="uvrC"/>
    <property type="match status" value="1"/>
</dbReference>
<keyword evidence="1 7" id="KW-0963">Cytoplasm</keyword>
<dbReference type="InterPro" id="IPR035901">
    <property type="entry name" value="GIY-YIG_endonuc_sf"/>
</dbReference>
<evidence type="ECO:0000259" key="8">
    <source>
        <dbReference type="PROSITE" id="PS50151"/>
    </source>
</evidence>
<evidence type="ECO:0000256" key="2">
    <source>
        <dbReference type="ARBA" id="ARBA00022763"/>
    </source>
</evidence>
<evidence type="ECO:0000259" key="9">
    <source>
        <dbReference type="PROSITE" id="PS50164"/>
    </source>
</evidence>
<keyword evidence="12" id="KW-1185">Reference proteome</keyword>
<dbReference type="HAMAP" id="MF_00203">
    <property type="entry name" value="UvrC"/>
    <property type="match status" value="1"/>
</dbReference>
<proteinExistence type="inferred from homology"/>
<comment type="similarity">
    <text evidence="7">Belongs to the UvrC family.</text>
</comment>
<evidence type="ECO:0000259" key="10">
    <source>
        <dbReference type="PROSITE" id="PS50165"/>
    </source>
</evidence>
<dbReference type="Pfam" id="PF14520">
    <property type="entry name" value="HHH_5"/>
    <property type="match status" value="1"/>
</dbReference>
<dbReference type="Gene3D" id="1.10.150.20">
    <property type="entry name" value="5' to 3' exonuclease, C-terminal subdomain"/>
    <property type="match status" value="1"/>
</dbReference>
<evidence type="ECO:0000256" key="3">
    <source>
        <dbReference type="ARBA" id="ARBA00022769"/>
    </source>
</evidence>
<evidence type="ECO:0000313" key="12">
    <source>
        <dbReference type="Proteomes" id="UP001295463"/>
    </source>
</evidence>
<dbReference type="InterPro" id="IPR000305">
    <property type="entry name" value="GIY-YIG_endonuc"/>
</dbReference>
<dbReference type="PROSITE" id="PS50165">
    <property type="entry name" value="UVRC"/>
    <property type="match status" value="1"/>
</dbReference>
<evidence type="ECO:0000256" key="5">
    <source>
        <dbReference type="ARBA" id="ARBA00023204"/>
    </source>
</evidence>
<organism evidence="11 12">
    <name type="scientific">Trichlorobacter ammonificans</name>
    <dbReference type="NCBI Taxonomy" id="2916410"/>
    <lineage>
        <taxon>Bacteria</taxon>
        <taxon>Pseudomonadati</taxon>
        <taxon>Thermodesulfobacteriota</taxon>
        <taxon>Desulfuromonadia</taxon>
        <taxon>Geobacterales</taxon>
        <taxon>Geobacteraceae</taxon>
        <taxon>Trichlorobacter</taxon>
    </lineage>
</organism>
<dbReference type="SMART" id="SM00278">
    <property type="entry name" value="HhH1"/>
    <property type="match status" value="2"/>
</dbReference>
<dbReference type="InterPro" id="IPR036876">
    <property type="entry name" value="UVR_dom_sf"/>
</dbReference>
<dbReference type="InterPro" id="IPR010994">
    <property type="entry name" value="RuvA_2-like"/>
</dbReference>
<dbReference type="Gene3D" id="3.40.1440.10">
    <property type="entry name" value="GIY-YIG endonuclease"/>
    <property type="match status" value="1"/>
</dbReference>
<comment type="subunit">
    <text evidence="7">Interacts with UvrB in an incision complex.</text>
</comment>
<dbReference type="InterPro" id="IPR047296">
    <property type="entry name" value="GIY-YIG_UvrC_Cho"/>
</dbReference>
<dbReference type="PROSITE" id="PS50164">
    <property type="entry name" value="GIY_YIG"/>
    <property type="match status" value="1"/>
</dbReference>
<dbReference type="Pfam" id="PF08459">
    <property type="entry name" value="UvrC_RNaseH_dom"/>
    <property type="match status" value="1"/>
</dbReference>
<dbReference type="InterPro" id="IPR001943">
    <property type="entry name" value="UVR_dom"/>
</dbReference>
<dbReference type="SUPFAM" id="SSF47781">
    <property type="entry name" value="RuvA domain 2-like"/>
    <property type="match status" value="1"/>
</dbReference>
<feature type="domain" description="GIY-YIG" evidence="9">
    <location>
        <begin position="12"/>
        <end position="90"/>
    </location>
</feature>
<dbReference type="Pfam" id="PF01541">
    <property type="entry name" value="GIY-YIG"/>
    <property type="match status" value="1"/>
</dbReference>
<dbReference type="InterPro" id="IPR050066">
    <property type="entry name" value="UvrABC_protein_C"/>
</dbReference>
<dbReference type="SUPFAM" id="SSF46600">
    <property type="entry name" value="C-terminal UvrC-binding domain of UvrB"/>
    <property type="match status" value="1"/>
</dbReference>
<evidence type="ECO:0000256" key="6">
    <source>
        <dbReference type="ARBA" id="ARBA00023236"/>
    </source>
</evidence>
<reference evidence="11 12" key="1">
    <citation type="submission" date="2022-03" db="EMBL/GenBank/DDBJ databases">
        <authorList>
            <person name="Koch H."/>
        </authorList>
    </citation>
    <scope>NUCLEOTIDE SEQUENCE [LARGE SCALE GENOMIC DNA]</scope>
    <source>
        <strain evidence="11 12">G1</strain>
    </source>
</reference>
<keyword evidence="2 7" id="KW-0227">DNA damage</keyword>
<dbReference type="Pfam" id="PF02151">
    <property type="entry name" value="UVR"/>
    <property type="match status" value="1"/>
</dbReference>
<keyword evidence="5 7" id="KW-0234">DNA repair</keyword>
<name>A0ABM9D4S7_9BACT</name>
<dbReference type="NCBIfam" id="NF001824">
    <property type="entry name" value="PRK00558.1-5"/>
    <property type="match status" value="1"/>
</dbReference>
<accession>A0ABM9D4S7</accession>
<dbReference type="Proteomes" id="UP001295463">
    <property type="component" value="Chromosome"/>
</dbReference>
<dbReference type="PROSITE" id="PS50151">
    <property type="entry name" value="UVR"/>
    <property type="match status" value="1"/>
</dbReference>
<dbReference type="InterPro" id="IPR004791">
    <property type="entry name" value="UvrC"/>
</dbReference>
<dbReference type="PANTHER" id="PTHR30562">
    <property type="entry name" value="UVRC/OXIDOREDUCTASE"/>
    <property type="match status" value="1"/>
</dbReference>
<feature type="domain" description="UVR" evidence="8">
    <location>
        <begin position="200"/>
        <end position="235"/>
    </location>
</feature>
<comment type="function">
    <text evidence="7">The UvrABC repair system catalyzes the recognition and processing of DNA lesions. UvrC both incises the 5' and 3' sides of the lesion. The N-terminal half is responsible for the 3' incision and the C-terminal half is responsible for the 5' incision.</text>
</comment>
<dbReference type="SUPFAM" id="SSF82771">
    <property type="entry name" value="GIY-YIG endonuclease"/>
    <property type="match status" value="1"/>
</dbReference>
<evidence type="ECO:0000256" key="4">
    <source>
        <dbReference type="ARBA" id="ARBA00022881"/>
    </source>
</evidence>
<evidence type="ECO:0000256" key="7">
    <source>
        <dbReference type="HAMAP-Rule" id="MF_00203"/>
    </source>
</evidence>
<dbReference type="SMART" id="SM00465">
    <property type="entry name" value="GIYc"/>
    <property type="match status" value="1"/>
</dbReference>